<dbReference type="EMBL" id="JBBJCI010000420">
    <property type="protein sequence ID" value="KAK7231041.1"/>
    <property type="molecule type" value="Genomic_DNA"/>
</dbReference>
<evidence type="ECO:0000313" key="2">
    <source>
        <dbReference type="EMBL" id="KAK7231041.1"/>
    </source>
</evidence>
<organism evidence="2 3">
    <name type="scientific">Aureococcus anophagefferens</name>
    <name type="common">Harmful bloom alga</name>
    <dbReference type="NCBI Taxonomy" id="44056"/>
    <lineage>
        <taxon>Eukaryota</taxon>
        <taxon>Sar</taxon>
        <taxon>Stramenopiles</taxon>
        <taxon>Ochrophyta</taxon>
        <taxon>Pelagophyceae</taxon>
        <taxon>Pelagomonadales</taxon>
        <taxon>Pelagomonadaceae</taxon>
        <taxon>Aureococcus</taxon>
    </lineage>
</organism>
<protein>
    <submittedName>
        <fullName evidence="2">Uncharacterized protein</fullName>
    </submittedName>
</protein>
<gene>
    <name evidence="2" type="ORF">SO694_00076057</name>
</gene>
<evidence type="ECO:0000313" key="3">
    <source>
        <dbReference type="Proteomes" id="UP001363151"/>
    </source>
</evidence>
<dbReference type="Proteomes" id="UP001363151">
    <property type="component" value="Unassembled WGS sequence"/>
</dbReference>
<keyword evidence="3" id="KW-1185">Reference proteome</keyword>
<evidence type="ECO:0000256" key="1">
    <source>
        <dbReference type="SAM" id="MobiDB-lite"/>
    </source>
</evidence>
<name>A0ABR1FHQ9_AURAN</name>
<feature type="region of interest" description="Disordered" evidence="1">
    <location>
        <begin position="352"/>
        <end position="384"/>
    </location>
</feature>
<reference evidence="2 3" key="1">
    <citation type="submission" date="2024-03" db="EMBL/GenBank/DDBJ databases">
        <title>Aureococcus anophagefferens CCMP1851 and Kratosvirus quantuckense: Draft genome of a second virus-susceptible host strain in the model system.</title>
        <authorList>
            <person name="Chase E."/>
            <person name="Truchon A.R."/>
            <person name="Schepens W."/>
            <person name="Wilhelm S.W."/>
        </authorList>
    </citation>
    <scope>NUCLEOTIDE SEQUENCE [LARGE SCALE GENOMIC DNA]</scope>
    <source>
        <strain evidence="2 3">CCMP1851</strain>
    </source>
</reference>
<proteinExistence type="predicted"/>
<comment type="caution">
    <text evidence="2">The sequence shown here is derived from an EMBL/GenBank/DDBJ whole genome shotgun (WGS) entry which is preliminary data.</text>
</comment>
<accession>A0ABR1FHQ9</accession>
<sequence>MLSFALLLTRAVAANDEPFGSGVVVGRPAGAARYFTVVDAGRRGLDAPGAVWVLGRTGDWPDAFPHSGTRIWLGASSHNLLGPPAADLPVDENASANLGALAGPRGLELAGGLENLQVPEARRGIRVFEAPTKAALLRGAFATSATIRGGAPGCLERRRVPHKIAPGVCEFDGRVSLARRADGDVFLYARANLRQKNGGRYVQVARRRGGGGWLGFAPLQVDGYPWQQCFDRNVYFAAVNANPADTSTLLALMPVNDGARAFVGLALSCDGARFSALRPVLASTMAPYGRSSDHPADGLLEEPNGDVSFFVHRDVPGIAEPETAATLVRLSVPRGDLANYTAHAKRTLKRRGWCDDGGAWPPPRPPGPDWLWGPQARRRRTARA</sequence>